<dbReference type="InterPro" id="IPR053137">
    <property type="entry name" value="NLR-like"/>
</dbReference>
<dbReference type="Proteomes" id="UP001287286">
    <property type="component" value="Unassembled WGS sequence"/>
</dbReference>
<evidence type="ECO:0008006" key="3">
    <source>
        <dbReference type="Google" id="ProtNLM"/>
    </source>
</evidence>
<proteinExistence type="predicted"/>
<dbReference type="SUPFAM" id="SSF53167">
    <property type="entry name" value="Purine and uridine phosphorylases"/>
    <property type="match status" value="1"/>
</dbReference>
<reference evidence="1 2" key="1">
    <citation type="journal article" date="2024" name="Microbiol. Resour. Announc.">
        <title>Genome annotations for the ascomycete fungi Trichoderma harzianum, Trichoderma aggressivum, and Purpureocillium lilacinum.</title>
        <authorList>
            <person name="Beijen E.P.W."/>
            <person name="Ohm R.A."/>
        </authorList>
    </citation>
    <scope>NUCLEOTIDE SEQUENCE [LARGE SCALE GENOMIC DNA]</scope>
    <source>
        <strain evidence="1 2">CBS 150709</strain>
    </source>
</reference>
<dbReference type="EMBL" id="JAWRVI010000194">
    <property type="protein sequence ID" value="KAK4072645.1"/>
    <property type="molecule type" value="Genomic_DNA"/>
</dbReference>
<keyword evidence="2" id="KW-1185">Reference proteome</keyword>
<comment type="caution">
    <text evidence="1">The sequence shown here is derived from an EMBL/GenBank/DDBJ whole genome shotgun (WGS) entry which is preliminary data.</text>
</comment>
<gene>
    <name evidence="1" type="ORF">Purlil1_13289</name>
</gene>
<dbReference type="InterPro" id="IPR035994">
    <property type="entry name" value="Nucleoside_phosphorylase_sf"/>
</dbReference>
<protein>
    <recommendedName>
        <fullName evidence="3">Nucleoside phosphorylase domain-containing protein</fullName>
    </recommendedName>
</protein>
<dbReference type="Gene3D" id="3.40.50.1580">
    <property type="entry name" value="Nucleoside phosphorylase domain"/>
    <property type="match status" value="1"/>
</dbReference>
<sequence length="162" mass="17363">MEAPEAAGPKSRHEYTVGWVCALPKEQIAATAMLDQRHPDLPNPPNDDNAYTLGSIGPHNIVIACLPQGKYGTNSAATVATRMASTFPTIKLGSMVGIGGGIPPEVRLGDVVVSSPGNRFPGLVQWDFGKAEDGGMLVQTGALTIRQWFCWRPCRSYGRSRI</sequence>
<evidence type="ECO:0000313" key="1">
    <source>
        <dbReference type="EMBL" id="KAK4072645.1"/>
    </source>
</evidence>
<name>A0ABR0BEH0_PURLI</name>
<organism evidence="1 2">
    <name type="scientific">Purpureocillium lilacinum</name>
    <name type="common">Paecilomyces lilacinus</name>
    <dbReference type="NCBI Taxonomy" id="33203"/>
    <lineage>
        <taxon>Eukaryota</taxon>
        <taxon>Fungi</taxon>
        <taxon>Dikarya</taxon>
        <taxon>Ascomycota</taxon>
        <taxon>Pezizomycotina</taxon>
        <taxon>Sordariomycetes</taxon>
        <taxon>Hypocreomycetidae</taxon>
        <taxon>Hypocreales</taxon>
        <taxon>Ophiocordycipitaceae</taxon>
        <taxon>Purpureocillium</taxon>
    </lineage>
</organism>
<dbReference type="PANTHER" id="PTHR46082">
    <property type="entry name" value="ATP/GTP-BINDING PROTEIN-RELATED"/>
    <property type="match status" value="1"/>
</dbReference>
<accession>A0ABR0BEH0</accession>
<evidence type="ECO:0000313" key="2">
    <source>
        <dbReference type="Proteomes" id="UP001287286"/>
    </source>
</evidence>
<dbReference type="PANTHER" id="PTHR46082:SF11">
    <property type="entry name" value="AAA+ ATPASE DOMAIN-CONTAINING PROTEIN-RELATED"/>
    <property type="match status" value="1"/>
</dbReference>